<dbReference type="PANTHER" id="PTHR30055:SF146">
    <property type="entry name" value="HTH-TYPE TRANSCRIPTIONAL DUAL REGULATOR CECR"/>
    <property type="match status" value="1"/>
</dbReference>
<organism evidence="4 6">
    <name type="scientific">Mycolicibacterium mucogenicum</name>
    <name type="common">Mycobacterium mucogenicum</name>
    <dbReference type="NCBI Taxonomy" id="56689"/>
    <lineage>
        <taxon>Bacteria</taxon>
        <taxon>Bacillati</taxon>
        <taxon>Actinomycetota</taxon>
        <taxon>Actinomycetes</taxon>
        <taxon>Mycobacteriales</taxon>
        <taxon>Mycobacteriaceae</taxon>
        <taxon>Mycolicibacterium</taxon>
    </lineage>
</organism>
<comment type="caution">
    <text evidence="4">The sequence shown here is derived from an EMBL/GenBank/DDBJ whole genome shotgun (WGS) entry which is preliminary data.</text>
</comment>
<dbReference type="OrthoDB" id="4569533at2"/>
<name>A0A1A0MM58_MYCMU</name>
<reference evidence="4 6" key="1">
    <citation type="submission" date="2016-06" db="EMBL/GenBank/DDBJ databases">
        <authorList>
            <person name="Kjaerup R.B."/>
            <person name="Dalgaard T.S."/>
            <person name="Juul-Madsen H.R."/>
        </authorList>
    </citation>
    <scope>NUCLEOTIDE SEQUENCE [LARGE SCALE GENOMIC DNA]</scope>
    <source>
        <strain evidence="4 6">1199456.5</strain>
    </source>
</reference>
<keyword evidence="1 2" id="KW-0238">DNA-binding</keyword>
<dbReference type="PROSITE" id="PS50977">
    <property type="entry name" value="HTH_TETR_2"/>
    <property type="match status" value="1"/>
</dbReference>
<dbReference type="InterPro" id="IPR009057">
    <property type="entry name" value="Homeodomain-like_sf"/>
</dbReference>
<evidence type="ECO:0000313" key="6">
    <source>
        <dbReference type="Proteomes" id="UP000093962"/>
    </source>
</evidence>
<dbReference type="EMBL" id="LZSF01000167">
    <property type="protein sequence ID" value="OBA85848.1"/>
    <property type="molecule type" value="Genomic_DNA"/>
</dbReference>
<dbReference type="RefSeq" id="WP_064859508.1">
    <property type="nucleotide sequence ID" value="NZ_LZSF01000167.1"/>
</dbReference>
<dbReference type="InterPro" id="IPR050109">
    <property type="entry name" value="HTH-type_TetR-like_transc_reg"/>
</dbReference>
<evidence type="ECO:0000256" key="2">
    <source>
        <dbReference type="PROSITE-ProRule" id="PRU00335"/>
    </source>
</evidence>
<reference evidence="5 7" key="2">
    <citation type="submission" date="2019-01" db="EMBL/GenBank/DDBJ databases">
        <title>High-quality-draft genome sequences of five non-tuberculosis mycobacteriaceae isolated from a nosocomial environment.</title>
        <authorList>
            <person name="Tiago I."/>
            <person name="Alarico S."/>
            <person name="Pereira S.G."/>
            <person name="Coelho C."/>
            <person name="Maranha A."/>
            <person name="Empadinhas N."/>
        </authorList>
    </citation>
    <scope>NUCLEOTIDE SEQUENCE [LARGE SCALE GENOMIC DNA]</scope>
    <source>
        <strain evidence="5 7">24AIII</strain>
    </source>
</reference>
<dbReference type="AlphaFoldDB" id="A0A1A0MM58"/>
<accession>A0A1A0MM58</accession>
<dbReference type="Proteomes" id="UP000093962">
    <property type="component" value="Unassembled WGS sequence"/>
</dbReference>
<sequence>MPQHDWVLGTDRNTEALARILSASSELVSRKGFEAFTVEAVAAELHCSPATVYRRAGGKAAILERLVSLFAQRIVGSIREAITGLEGTERVVAAIVVALDCMRAEPLGKLIMGDIRPDHDSGAVTASPLVAKFADEMIGRHDPLAAQWLIRVTFALWYWPLKDKQAEYELVKRFAGPSVTLGLSE</sequence>
<dbReference type="GO" id="GO:0000976">
    <property type="term" value="F:transcription cis-regulatory region binding"/>
    <property type="evidence" value="ECO:0007669"/>
    <property type="project" value="TreeGrafter"/>
</dbReference>
<feature type="DNA-binding region" description="H-T-H motif" evidence="2">
    <location>
        <begin position="37"/>
        <end position="56"/>
    </location>
</feature>
<evidence type="ECO:0000259" key="3">
    <source>
        <dbReference type="PROSITE" id="PS50977"/>
    </source>
</evidence>
<evidence type="ECO:0000313" key="4">
    <source>
        <dbReference type="EMBL" id="OBA85848.1"/>
    </source>
</evidence>
<dbReference type="SUPFAM" id="SSF46689">
    <property type="entry name" value="Homeodomain-like"/>
    <property type="match status" value="1"/>
</dbReference>
<evidence type="ECO:0000313" key="7">
    <source>
        <dbReference type="Proteomes" id="UP000294929"/>
    </source>
</evidence>
<protein>
    <submittedName>
        <fullName evidence="4 5">Transcriptional regulator</fullName>
    </submittedName>
</protein>
<dbReference type="PANTHER" id="PTHR30055">
    <property type="entry name" value="HTH-TYPE TRANSCRIPTIONAL REGULATOR RUTR"/>
    <property type="match status" value="1"/>
</dbReference>
<dbReference type="GO" id="GO:0003700">
    <property type="term" value="F:DNA-binding transcription factor activity"/>
    <property type="evidence" value="ECO:0007669"/>
    <property type="project" value="TreeGrafter"/>
</dbReference>
<dbReference type="Gene3D" id="1.10.357.10">
    <property type="entry name" value="Tetracycline Repressor, domain 2"/>
    <property type="match status" value="1"/>
</dbReference>
<evidence type="ECO:0000256" key="1">
    <source>
        <dbReference type="ARBA" id="ARBA00023125"/>
    </source>
</evidence>
<gene>
    <name evidence="4" type="ORF">A5642_23680</name>
    <name evidence="5" type="ORF">EUA03_22175</name>
</gene>
<evidence type="ECO:0000313" key="5">
    <source>
        <dbReference type="EMBL" id="TDK85499.1"/>
    </source>
</evidence>
<feature type="domain" description="HTH tetR-type" evidence="3">
    <location>
        <begin position="14"/>
        <end position="74"/>
    </location>
</feature>
<dbReference type="InterPro" id="IPR001647">
    <property type="entry name" value="HTH_TetR"/>
</dbReference>
<dbReference type="Pfam" id="PF00440">
    <property type="entry name" value="TetR_N"/>
    <property type="match status" value="1"/>
</dbReference>
<dbReference type="EMBL" id="SDLO01000024">
    <property type="protein sequence ID" value="TDK85499.1"/>
    <property type="molecule type" value="Genomic_DNA"/>
</dbReference>
<proteinExistence type="predicted"/>
<dbReference type="Proteomes" id="UP000294929">
    <property type="component" value="Unassembled WGS sequence"/>
</dbReference>